<reference evidence="7" key="1">
    <citation type="submission" date="2020-01" db="EMBL/GenBank/DDBJ databases">
        <title>Genome sequence of Kobresia littledalei, the first chromosome-level genome in the family Cyperaceae.</title>
        <authorList>
            <person name="Qu G."/>
        </authorList>
    </citation>
    <scope>NUCLEOTIDE SEQUENCE</scope>
    <source>
        <strain evidence="7">C.B.Clarke</strain>
        <tissue evidence="7">Leaf</tissue>
    </source>
</reference>
<gene>
    <name evidence="7" type="ORF">FCM35_KLT03989</name>
</gene>
<feature type="compositionally biased region" description="Basic and acidic residues" evidence="5">
    <location>
        <begin position="525"/>
        <end position="536"/>
    </location>
</feature>
<evidence type="ECO:0000256" key="4">
    <source>
        <dbReference type="PROSITE-ProRule" id="PRU00322"/>
    </source>
</evidence>
<proteinExistence type="predicted"/>
<evidence type="ECO:0000256" key="1">
    <source>
        <dbReference type="ARBA" id="ARBA00022723"/>
    </source>
</evidence>
<dbReference type="OrthoDB" id="448399at2759"/>
<dbReference type="SUPFAM" id="SSF90209">
    <property type="entry name" value="Ran binding protein zinc finger-like"/>
    <property type="match status" value="1"/>
</dbReference>
<evidence type="ECO:0000313" key="8">
    <source>
        <dbReference type="Proteomes" id="UP000623129"/>
    </source>
</evidence>
<dbReference type="Proteomes" id="UP000623129">
    <property type="component" value="Unassembled WGS sequence"/>
</dbReference>
<feature type="region of interest" description="Disordered" evidence="5">
    <location>
        <begin position="613"/>
        <end position="636"/>
    </location>
</feature>
<keyword evidence="8" id="KW-1185">Reference proteome</keyword>
<dbReference type="EMBL" id="SWLB01000013">
    <property type="protein sequence ID" value="KAF3330635.1"/>
    <property type="molecule type" value="Genomic_DNA"/>
</dbReference>
<dbReference type="PANTHER" id="PTHR23111">
    <property type="entry name" value="ZINC FINGER PROTEIN"/>
    <property type="match status" value="1"/>
</dbReference>
<accession>A0A833QNU4</accession>
<evidence type="ECO:0000256" key="2">
    <source>
        <dbReference type="ARBA" id="ARBA00022771"/>
    </source>
</evidence>
<evidence type="ECO:0000259" key="6">
    <source>
        <dbReference type="PROSITE" id="PS50199"/>
    </source>
</evidence>
<feature type="compositionally biased region" description="Basic and acidic residues" evidence="5">
    <location>
        <begin position="750"/>
        <end position="763"/>
    </location>
</feature>
<feature type="compositionally biased region" description="Polar residues" evidence="5">
    <location>
        <begin position="621"/>
        <end position="636"/>
    </location>
</feature>
<protein>
    <submittedName>
        <fullName evidence="7">Zinc finger protein VAR3</fullName>
    </submittedName>
</protein>
<evidence type="ECO:0000313" key="7">
    <source>
        <dbReference type="EMBL" id="KAF3330635.1"/>
    </source>
</evidence>
<dbReference type="SMART" id="SM00547">
    <property type="entry name" value="ZnF_RBZ"/>
    <property type="match status" value="2"/>
</dbReference>
<name>A0A833QNU4_9POAL</name>
<feature type="domain" description="RanBP2-type" evidence="6">
    <location>
        <begin position="298"/>
        <end position="328"/>
    </location>
</feature>
<dbReference type="InterPro" id="IPR036443">
    <property type="entry name" value="Znf_RanBP2_sf"/>
</dbReference>
<keyword evidence="3" id="KW-0862">Zinc</keyword>
<organism evidence="7 8">
    <name type="scientific">Carex littledalei</name>
    <dbReference type="NCBI Taxonomy" id="544730"/>
    <lineage>
        <taxon>Eukaryota</taxon>
        <taxon>Viridiplantae</taxon>
        <taxon>Streptophyta</taxon>
        <taxon>Embryophyta</taxon>
        <taxon>Tracheophyta</taxon>
        <taxon>Spermatophyta</taxon>
        <taxon>Magnoliopsida</taxon>
        <taxon>Liliopsida</taxon>
        <taxon>Poales</taxon>
        <taxon>Cyperaceae</taxon>
        <taxon>Cyperoideae</taxon>
        <taxon>Cariceae</taxon>
        <taxon>Carex</taxon>
        <taxon>Carex subgen. Euthyceras</taxon>
    </lineage>
</organism>
<dbReference type="GO" id="GO:0003729">
    <property type="term" value="F:mRNA binding"/>
    <property type="evidence" value="ECO:0007669"/>
    <property type="project" value="TreeGrafter"/>
</dbReference>
<dbReference type="GO" id="GO:0005737">
    <property type="term" value="C:cytoplasm"/>
    <property type="evidence" value="ECO:0007669"/>
    <property type="project" value="TreeGrafter"/>
</dbReference>
<dbReference type="AlphaFoldDB" id="A0A833QNU4"/>
<keyword evidence="2 4" id="KW-0863">Zinc-finger</keyword>
<dbReference type="PROSITE" id="PS50199">
    <property type="entry name" value="ZF_RANBP2_2"/>
    <property type="match status" value="2"/>
</dbReference>
<dbReference type="InterPro" id="IPR001876">
    <property type="entry name" value="Znf_RanBP2"/>
</dbReference>
<dbReference type="PANTHER" id="PTHR23111:SF30">
    <property type="entry name" value="ZINC FINGER PROTEIN VAR3, CHLOROPLASTIC"/>
    <property type="match status" value="1"/>
</dbReference>
<feature type="domain" description="RanBP2-type" evidence="6">
    <location>
        <begin position="266"/>
        <end position="295"/>
    </location>
</feature>
<sequence>MGGAVKVLSLLSAPLPLLPRRATAFLRLSTAAALSSYRRLSLLSDPPRRSSSTVSSFRRLQNQTLPNETTFHDSLNSQPEAVAPAWPEWARLVQWLTEEGYVNRALADSDGLCGDDFFRRADLPEEFLKAGQAFILFARENPDLLRFLSKKEIRIVADSGSPFLFKDGESSMRRLRNFLNSDNNVLQQEKAETIDLVRFLLSYASKFENNSTNVVSNASVNNLLVELVTLSGTTDVPNFMDPHQRQPLLQQQDQFSRPQSQIISRKPGDWFCSKCNFMNFARNTKCLECSKPKPKRTLTGEEWECPQCDFFNNGRNTSCLRCECKRPGEVPLPSTSPSKTSTLEDILNKSTIEVSSNAPHNINKSGSRYAPIKDPAVSQTVDRIVGREPNKISWENLANQRQELGHVPFNPLPADMFAKTKTREMEVKSNSLEDEGLPQKMPVRKGENRFVVSRKKDRSLTSPQYKRRIAMEQANNSSSDFVPFVPLPPDYFAKKRENKVLEMGRVSEKTEEASTKGIDINSSREANDSTKQRNRSEYSNIQVTNSNPDFGHFVPFPPEYFAKNRENKLSQMGHMNEKTEEINTRDINVNYSHEAPQSAEQKNKSEYSNSARTNLFPISHDNPNSQSGSGDLNSSYSAQTSNLSGYNGYSYSKNSSTNSKGGWNKSLEGSSVKELNPVDMSEEAKAERWFKRAAQIKDISELENIPDEDFPEIMPMRKGVNRFVVSKRKTPLERRLASPQYRRNLSTLKSDPEKDKGVNLDRS</sequence>
<comment type="caution">
    <text evidence="7">The sequence shown here is derived from an EMBL/GenBank/DDBJ whole genome shotgun (WGS) entry which is preliminary data.</text>
</comment>
<feature type="region of interest" description="Disordered" evidence="5">
    <location>
        <begin position="731"/>
        <end position="763"/>
    </location>
</feature>
<dbReference type="GO" id="GO:0008270">
    <property type="term" value="F:zinc ion binding"/>
    <property type="evidence" value="ECO:0007669"/>
    <property type="project" value="UniProtKB-KW"/>
</dbReference>
<feature type="compositionally biased region" description="Polar residues" evidence="5">
    <location>
        <begin position="537"/>
        <end position="548"/>
    </location>
</feature>
<feature type="region of interest" description="Disordered" evidence="5">
    <location>
        <begin position="506"/>
        <end position="550"/>
    </location>
</feature>
<dbReference type="Gene3D" id="4.10.1060.10">
    <property type="entry name" value="Zinc finger, RanBP2-type"/>
    <property type="match status" value="1"/>
</dbReference>
<evidence type="ECO:0000256" key="5">
    <source>
        <dbReference type="SAM" id="MobiDB-lite"/>
    </source>
</evidence>
<dbReference type="PROSITE" id="PS01358">
    <property type="entry name" value="ZF_RANBP2_1"/>
    <property type="match status" value="2"/>
</dbReference>
<dbReference type="Pfam" id="PF00641">
    <property type="entry name" value="Zn_ribbon_RanBP"/>
    <property type="match status" value="2"/>
</dbReference>
<keyword evidence="1" id="KW-0479">Metal-binding</keyword>
<evidence type="ECO:0000256" key="3">
    <source>
        <dbReference type="ARBA" id="ARBA00022833"/>
    </source>
</evidence>